<evidence type="ECO:0000313" key="1">
    <source>
        <dbReference type="EMBL" id="AEA12998.1"/>
    </source>
</evidence>
<gene>
    <name evidence="1" type="ordered locus">TUZN_1528</name>
</gene>
<dbReference type="OrthoDB" id="28285at2157"/>
<organism evidence="1 2">
    <name type="scientific">Thermoproteus uzoniensis (strain 768-20)</name>
    <dbReference type="NCBI Taxonomy" id="999630"/>
    <lineage>
        <taxon>Archaea</taxon>
        <taxon>Thermoproteota</taxon>
        <taxon>Thermoprotei</taxon>
        <taxon>Thermoproteales</taxon>
        <taxon>Thermoproteaceae</taxon>
        <taxon>Thermoproteus</taxon>
    </lineage>
</organism>
<dbReference type="Proteomes" id="UP000008138">
    <property type="component" value="Chromosome"/>
</dbReference>
<dbReference type="HOGENOM" id="CLU_1727306_0_0_2"/>
<dbReference type="EMBL" id="CP002590">
    <property type="protein sequence ID" value="AEA12998.1"/>
    <property type="molecule type" value="Genomic_DNA"/>
</dbReference>
<reference evidence="1 2" key="1">
    <citation type="journal article" date="2011" name="J. Bacteriol.">
        <title>Complete genome sequence of the thermoacidophilic crenarchaeon Thermoproteus uzoniensis 768-20.</title>
        <authorList>
            <person name="Mardanov A.V."/>
            <person name="Gumerov V.M."/>
            <person name="Beletsky A.V."/>
            <person name="Prokofeva M.I."/>
            <person name="Bonch-Osmolovskaya E.A."/>
            <person name="Ravin N.V."/>
            <person name="Skryabin K.G."/>
        </authorList>
    </citation>
    <scope>NUCLEOTIDE SEQUENCE [LARGE SCALE GENOMIC DNA]</scope>
    <source>
        <strain evidence="1 2">768-20</strain>
    </source>
</reference>
<protein>
    <submittedName>
        <fullName evidence="1">Bacterio-opsin activator, HTH domain protein</fullName>
    </submittedName>
</protein>
<name>F2L271_THEU7</name>
<dbReference type="eggNOG" id="arCOG07068">
    <property type="taxonomic scope" value="Archaea"/>
</dbReference>
<evidence type="ECO:0000313" key="2">
    <source>
        <dbReference type="Proteomes" id="UP000008138"/>
    </source>
</evidence>
<sequence length="153" mass="17006">MKFLRVRLRACDALPRDALAHLGFKIEGDRVRHVVLTPRGPVTVSKKCDECIFYKLISGSYVYGAPSIHNGVIKVVVADTRPARRILAEHRQQVISVERLRPASLVLTSKQREVLSAMASGGSISLIARASSRSKVAVYKLFRKTLKKVVELI</sequence>
<dbReference type="STRING" id="999630.TUZN_1528"/>
<proteinExistence type="predicted"/>
<keyword evidence="2" id="KW-1185">Reference proteome</keyword>
<dbReference type="GeneID" id="10361051"/>
<dbReference type="RefSeq" id="WP_013680333.1">
    <property type="nucleotide sequence ID" value="NC_015315.1"/>
</dbReference>
<dbReference type="AlphaFoldDB" id="F2L271"/>
<reference key="2">
    <citation type="submission" date="2011-03" db="EMBL/GenBank/DDBJ databases">
        <title>Complete genome sequence of the thermoacidophilic crenarchaeon Thermoproteus uzoniensis 768-20.</title>
        <authorList>
            <person name="Mardanov A.V."/>
            <person name="Gumerov V.M."/>
            <person name="Beletsky A.V."/>
            <person name="Prokofeva M.I."/>
            <person name="Bonch-Osmolovskaya E.A."/>
            <person name="Ravin N.V."/>
            <person name="Skryabin K.G."/>
        </authorList>
    </citation>
    <scope>NUCLEOTIDE SEQUENCE</scope>
    <source>
        <strain>768-20</strain>
    </source>
</reference>
<dbReference type="KEGG" id="tuz:TUZN_1528"/>
<accession>F2L271</accession>